<accession>A0AAD8LJ58</accession>
<organism evidence="1 2">
    <name type="scientific">Babesia gibsoni</name>
    <dbReference type="NCBI Taxonomy" id="33632"/>
    <lineage>
        <taxon>Eukaryota</taxon>
        <taxon>Sar</taxon>
        <taxon>Alveolata</taxon>
        <taxon>Apicomplexa</taxon>
        <taxon>Aconoidasida</taxon>
        <taxon>Piroplasmida</taxon>
        <taxon>Babesiidae</taxon>
        <taxon>Babesia</taxon>
    </lineage>
</organism>
<proteinExistence type="predicted"/>
<protein>
    <submittedName>
        <fullName evidence="1">Uncharacterized protein</fullName>
    </submittedName>
</protein>
<reference evidence="1" key="1">
    <citation type="submission" date="2023-08" db="EMBL/GenBank/DDBJ databases">
        <title>Draft sequence of the Babesia gibsoni genome.</title>
        <authorList>
            <person name="Yamagishi J.Y."/>
            <person name="Xuan X.X."/>
        </authorList>
    </citation>
    <scope>NUCLEOTIDE SEQUENCE</scope>
    <source>
        <strain evidence="1">Azabu</strain>
    </source>
</reference>
<evidence type="ECO:0000313" key="1">
    <source>
        <dbReference type="EMBL" id="KAK1441789.1"/>
    </source>
</evidence>
<gene>
    <name evidence="1" type="ORF">BgAZ_501210</name>
</gene>
<keyword evidence="2" id="KW-1185">Reference proteome</keyword>
<dbReference type="SUPFAM" id="SSF48371">
    <property type="entry name" value="ARM repeat"/>
    <property type="match status" value="1"/>
</dbReference>
<dbReference type="InterPro" id="IPR016024">
    <property type="entry name" value="ARM-type_fold"/>
</dbReference>
<sequence length="951" mass="106715">MQLSAVMLRQQSLQNAFIGTLKASDPGDKVLHMNAFIQDIGWLLEYIGKRDLESSICDGINDSVLNMTQVAVAGLTKLSREDMERQSHRQQIHAVMELMKLMVELHIDTPAASSIIVLGIAHVWRLLFCQSDSTMDTTTERLRLHSAKLVDLLHLVTCAYSNLDCQQHYVQLCYIMLELFRLTDVKQHICSTLDTLATLPMNVDLFQIYPGLVSRIVVKLSKLRESEFASAMNVLSVWIKGALNERICSECKSQTAETIAAMASKTSEAICHIFNKYSKVYGQHMSGLCAACLTCSGMSSDAFQCLYQYLVMLLCDQARIQLVREILLKSPDNAKLGLWREVTSFIKSKDPDAIKVYLGYMELYSSVPGLEELDSYIATGLIYGSVNLPTIESDSSVKSFSALALFDDRMIDLCVNSEQEQLFTKAAALCVAKMPLTMQKQCISTLIDCLINKNEDTLAVARVLTILHGFLSAGDPQLGTVIPDLVDTIMVNVLPKHRQNAIVELSSIYLLSVVFSLYCPELPQQQICDILFWSLPLCVSGNEKTVNSARVLLAKMSTHQLKKSGAANDTGVRPLLRYYKNLLVSRCIRELRNTQGIVENVAKVIYALLCYCQLGVKDIFDVTLELDKCCQHQEMVGTMPDLSRVATKREEVNLHALYCYAHLARYIDEQFDQLWKPEELMDEKRLPIDSLATSTAIVTHKSGKDVELGEEVTYEQDFRDKRLAVATLISTRCRYYICGSSTEARNAALFAIHRCIGAFSRNIPVMRIRLYETWDSLFLCMEQNIGNLRTMASIFGILTIAANKSFDFVERWLIDILDKLSEMLIEECKSNNVTMADEANASIRFKFSIAMLHFILEVSSHVINRDLFSKLFLVVLLMCRSTAPSVEKLAASALANLYRKNPPLVRNVLVHAGYGDPASLALLRFALKRDLSKVIPKGARLCRLLPLAIDV</sequence>
<comment type="caution">
    <text evidence="1">The sequence shown here is derived from an EMBL/GenBank/DDBJ whole genome shotgun (WGS) entry which is preliminary data.</text>
</comment>
<dbReference type="Proteomes" id="UP001230268">
    <property type="component" value="Unassembled WGS sequence"/>
</dbReference>
<dbReference type="EMBL" id="JAVEPI010000005">
    <property type="protein sequence ID" value="KAK1441789.1"/>
    <property type="molecule type" value="Genomic_DNA"/>
</dbReference>
<dbReference type="AlphaFoldDB" id="A0AAD8LJ58"/>
<name>A0AAD8LJ58_BABGI</name>
<evidence type="ECO:0000313" key="2">
    <source>
        <dbReference type="Proteomes" id="UP001230268"/>
    </source>
</evidence>